<dbReference type="GO" id="GO:0016787">
    <property type="term" value="F:hydrolase activity"/>
    <property type="evidence" value="ECO:0007669"/>
    <property type="project" value="UniProtKB-KW"/>
</dbReference>
<dbReference type="GO" id="GO:0005524">
    <property type="term" value="F:ATP binding"/>
    <property type="evidence" value="ECO:0007669"/>
    <property type="project" value="InterPro"/>
</dbReference>
<dbReference type="AlphaFoldDB" id="A0AA38ULQ6"/>
<dbReference type="PANTHER" id="PTHR13710">
    <property type="entry name" value="DNA HELICASE RECQ FAMILY MEMBER"/>
    <property type="match status" value="1"/>
</dbReference>
<dbReference type="GO" id="GO:0043138">
    <property type="term" value="F:3'-5' DNA helicase activity"/>
    <property type="evidence" value="ECO:0007669"/>
    <property type="project" value="UniProtKB-EC"/>
</dbReference>
<feature type="domain" description="Helicase ATP-binding" evidence="6">
    <location>
        <begin position="43"/>
        <end position="243"/>
    </location>
</feature>
<gene>
    <name evidence="7" type="ORF">F5878DRAFT_705601</name>
</gene>
<dbReference type="GO" id="GO:0005694">
    <property type="term" value="C:chromosome"/>
    <property type="evidence" value="ECO:0007669"/>
    <property type="project" value="TreeGrafter"/>
</dbReference>
<dbReference type="PANTHER" id="PTHR13710:SF105">
    <property type="entry name" value="ATP-DEPENDENT DNA HELICASE Q1"/>
    <property type="match status" value="1"/>
</dbReference>
<dbReference type="Proteomes" id="UP001163846">
    <property type="component" value="Unassembled WGS sequence"/>
</dbReference>
<evidence type="ECO:0000259" key="6">
    <source>
        <dbReference type="PROSITE" id="PS51192"/>
    </source>
</evidence>
<dbReference type="EC" id="5.6.2.4" evidence="5"/>
<dbReference type="Gene3D" id="3.40.50.300">
    <property type="entry name" value="P-loop containing nucleotide triphosphate hydrolases"/>
    <property type="match status" value="1"/>
</dbReference>
<comment type="similarity">
    <text evidence="1">Belongs to the helicase family. RecQ subfamily.</text>
</comment>
<dbReference type="GO" id="GO:0003677">
    <property type="term" value="F:DNA binding"/>
    <property type="evidence" value="ECO:0007669"/>
    <property type="project" value="UniProtKB-KW"/>
</dbReference>
<keyword evidence="7" id="KW-0378">Hydrolase</keyword>
<proteinExistence type="inferred from homology"/>
<keyword evidence="2" id="KW-0238">DNA-binding</keyword>
<dbReference type="InterPro" id="IPR011545">
    <property type="entry name" value="DEAD/DEAH_box_helicase_dom"/>
</dbReference>
<name>A0AA38ULQ6_9AGAR</name>
<protein>
    <recommendedName>
        <fullName evidence="5">DNA 3'-5' helicase</fullName>
        <ecNumber evidence="5">5.6.2.4</ecNumber>
    </recommendedName>
</protein>
<comment type="catalytic activity">
    <reaction evidence="4">
        <text>Couples ATP hydrolysis with the unwinding of duplex DNA by translocating in the 3'-5' direction.</text>
        <dbReference type="EC" id="5.6.2.4"/>
    </reaction>
</comment>
<evidence type="ECO:0000256" key="1">
    <source>
        <dbReference type="ARBA" id="ARBA00005446"/>
    </source>
</evidence>
<dbReference type="InterPro" id="IPR014001">
    <property type="entry name" value="Helicase_ATP-bd"/>
</dbReference>
<dbReference type="PROSITE" id="PS51192">
    <property type="entry name" value="HELICASE_ATP_BIND_1"/>
    <property type="match status" value="1"/>
</dbReference>
<dbReference type="SUPFAM" id="SSF52540">
    <property type="entry name" value="P-loop containing nucleoside triphosphate hydrolases"/>
    <property type="match status" value="1"/>
</dbReference>
<reference evidence="7" key="1">
    <citation type="submission" date="2022-08" db="EMBL/GenBank/DDBJ databases">
        <authorList>
            <consortium name="DOE Joint Genome Institute"/>
            <person name="Min B."/>
            <person name="Riley R."/>
            <person name="Sierra-Patev S."/>
            <person name="Naranjo-Ortiz M."/>
            <person name="Looney B."/>
            <person name="Konkel Z."/>
            <person name="Slot J.C."/>
            <person name="Sakamoto Y."/>
            <person name="Steenwyk J.L."/>
            <person name="Rokas A."/>
            <person name="Carro J."/>
            <person name="Camarero S."/>
            <person name="Ferreira P."/>
            <person name="Molpeceres G."/>
            <person name="Ruiz-Duenas F.J."/>
            <person name="Serrano A."/>
            <person name="Henrissat B."/>
            <person name="Drula E."/>
            <person name="Hughes K.W."/>
            <person name="Mata J.L."/>
            <person name="Ishikawa N.K."/>
            <person name="Vargas-Isla R."/>
            <person name="Ushijima S."/>
            <person name="Smith C.A."/>
            <person name="Ahrendt S."/>
            <person name="Andreopoulos W."/>
            <person name="He G."/>
            <person name="Labutti K."/>
            <person name="Lipzen A."/>
            <person name="Ng V."/>
            <person name="Sandor L."/>
            <person name="Barry K."/>
            <person name="Martinez A.T."/>
            <person name="Xiao Y."/>
            <person name="Gibbons J.G."/>
            <person name="Terashima K."/>
            <person name="Hibbett D.S."/>
            <person name="Grigoriev I.V."/>
        </authorList>
    </citation>
    <scope>NUCLEOTIDE SEQUENCE</scope>
    <source>
        <strain evidence="7">TFB9207</strain>
    </source>
</reference>
<dbReference type="SMART" id="SM00487">
    <property type="entry name" value="DEXDc"/>
    <property type="match status" value="1"/>
</dbReference>
<dbReference type="GO" id="GO:0000724">
    <property type="term" value="P:double-strand break repair via homologous recombination"/>
    <property type="evidence" value="ECO:0007669"/>
    <property type="project" value="TreeGrafter"/>
</dbReference>
<evidence type="ECO:0000256" key="2">
    <source>
        <dbReference type="ARBA" id="ARBA00023125"/>
    </source>
</evidence>
<evidence type="ECO:0000256" key="3">
    <source>
        <dbReference type="ARBA" id="ARBA00023235"/>
    </source>
</evidence>
<accession>A0AA38ULQ6</accession>
<evidence type="ECO:0000256" key="4">
    <source>
        <dbReference type="ARBA" id="ARBA00034617"/>
    </source>
</evidence>
<dbReference type="InterPro" id="IPR027417">
    <property type="entry name" value="P-loop_NTPase"/>
</dbReference>
<comment type="caution">
    <text evidence="7">The sequence shown here is derived from an EMBL/GenBank/DDBJ whole genome shotgun (WGS) entry which is preliminary data.</text>
</comment>
<evidence type="ECO:0000313" key="8">
    <source>
        <dbReference type="Proteomes" id="UP001163846"/>
    </source>
</evidence>
<dbReference type="EMBL" id="MU805938">
    <property type="protein sequence ID" value="KAJ3845326.1"/>
    <property type="molecule type" value="Genomic_DNA"/>
</dbReference>
<keyword evidence="3" id="KW-0413">Isomerase</keyword>
<keyword evidence="8" id="KW-1185">Reference proteome</keyword>
<organism evidence="7 8">
    <name type="scientific">Lentinula raphanica</name>
    <dbReference type="NCBI Taxonomy" id="153919"/>
    <lineage>
        <taxon>Eukaryota</taxon>
        <taxon>Fungi</taxon>
        <taxon>Dikarya</taxon>
        <taxon>Basidiomycota</taxon>
        <taxon>Agaricomycotina</taxon>
        <taxon>Agaricomycetes</taxon>
        <taxon>Agaricomycetidae</taxon>
        <taxon>Agaricales</taxon>
        <taxon>Marasmiineae</taxon>
        <taxon>Omphalotaceae</taxon>
        <taxon>Lentinula</taxon>
    </lineage>
</organism>
<dbReference type="GO" id="GO:0005737">
    <property type="term" value="C:cytoplasm"/>
    <property type="evidence" value="ECO:0007669"/>
    <property type="project" value="TreeGrafter"/>
</dbReference>
<evidence type="ECO:0000313" key="7">
    <source>
        <dbReference type="EMBL" id="KAJ3845326.1"/>
    </source>
</evidence>
<dbReference type="Pfam" id="PF00270">
    <property type="entry name" value="DEAD"/>
    <property type="match status" value="1"/>
</dbReference>
<sequence length="305" mass="34294">MSSSASSPTRPFSFKSERGRALISRIIQLHVPFQPHDYVLEGIAVLLDGQDLVAITPTGSGKTGYIAYMALVVRELSIHPTKYPEVGSTARKFPQNPLMIVICPTNYLEYQLEEKMAAIGLTILIINEVSRAEAQQEGLPDLWTRAIDDTTISVLLLSPEQLQSDDFAKVIKVDAFLQRLYALGVDEIHLLLTWGKSFRKAFQQIGFVRSRLPDNIVLVALTATMRGGKALQNVCQFLGLRKDEYHLIRRSNQRHDIQLITREVSSPIDGSTFPELQWIFLKCLRLHGTTTEILPLRAIEQIITV</sequence>
<dbReference type="GO" id="GO:0009378">
    <property type="term" value="F:four-way junction helicase activity"/>
    <property type="evidence" value="ECO:0007669"/>
    <property type="project" value="TreeGrafter"/>
</dbReference>
<evidence type="ECO:0000256" key="5">
    <source>
        <dbReference type="ARBA" id="ARBA00034808"/>
    </source>
</evidence>